<dbReference type="GO" id="GO:0003690">
    <property type="term" value="F:double-stranded DNA binding"/>
    <property type="evidence" value="ECO:0007669"/>
    <property type="project" value="TreeGrafter"/>
</dbReference>
<dbReference type="SMART" id="SM00317">
    <property type="entry name" value="SET"/>
    <property type="match status" value="1"/>
</dbReference>
<protein>
    <submittedName>
        <fullName evidence="8">Uncharacterized protein</fullName>
    </submittedName>
</protein>
<dbReference type="Pfam" id="PF02182">
    <property type="entry name" value="SAD_SRA"/>
    <property type="match status" value="1"/>
</dbReference>
<dbReference type="InterPro" id="IPR046341">
    <property type="entry name" value="SET_dom_sf"/>
</dbReference>
<dbReference type="SMART" id="SM00466">
    <property type="entry name" value="SRA"/>
    <property type="match status" value="1"/>
</dbReference>
<dbReference type="PROSITE" id="PS51015">
    <property type="entry name" value="YDG"/>
    <property type="match status" value="1"/>
</dbReference>
<dbReference type="GO" id="GO:0000775">
    <property type="term" value="C:chromosome, centromeric region"/>
    <property type="evidence" value="ECO:0007669"/>
    <property type="project" value="UniProtKB-SubCell"/>
</dbReference>
<dbReference type="SMART" id="SM00468">
    <property type="entry name" value="PreSET"/>
    <property type="match status" value="1"/>
</dbReference>
<keyword evidence="3 4" id="KW-0539">Nucleus</keyword>
<evidence type="ECO:0000259" key="6">
    <source>
        <dbReference type="PROSITE" id="PS50867"/>
    </source>
</evidence>
<dbReference type="SUPFAM" id="SSF82199">
    <property type="entry name" value="SET domain"/>
    <property type="match status" value="1"/>
</dbReference>
<dbReference type="AlphaFoldDB" id="A0A7J6EJB6"/>
<dbReference type="GO" id="GO:0005634">
    <property type="term" value="C:nucleus"/>
    <property type="evidence" value="ECO:0007669"/>
    <property type="project" value="UniProtKB-SubCell"/>
</dbReference>
<feature type="domain" description="Pre-SET" evidence="6">
    <location>
        <begin position="450"/>
        <end position="510"/>
    </location>
</feature>
<dbReference type="GO" id="GO:0008270">
    <property type="term" value="F:zinc ion binding"/>
    <property type="evidence" value="ECO:0007669"/>
    <property type="project" value="InterPro"/>
</dbReference>
<evidence type="ECO:0000259" key="7">
    <source>
        <dbReference type="PROSITE" id="PS51015"/>
    </source>
</evidence>
<evidence type="ECO:0000256" key="3">
    <source>
        <dbReference type="ARBA" id="ARBA00023242"/>
    </source>
</evidence>
<keyword evidence="2" id="KW-0158">Chromosome</keyword>
<comment type="caution">
    <text evidence="8">The sequence shown here is derived from an EMBL/GenBank/DDBJ whole genome shotgun (WGS) entry which is preliminary data.</text>
</comment>
<evidence type="ECO:0000259" key="5">
    <source>
        <dbReference type="PROSITE" id="PS50280"/>
    </source>
</evidence>
<organism evidence="8 9">
    <name type="scientific">Cannabis sativa</name>
    <name type="common">Hemp</name>
    <name type="synonym">Marijuana</name>
    <dbReference type="NCBI Taxonomy" id="3483"/>
    <lineage>
        <taxon>Eukaryota</taxon>
        <taxon>Viridiplantae</taxon>
        <taxon>Streptophyta</taxon>
        <taxon>Embryophyta</taxon>
        <taxon>Tracheophyta</taxon>
        <taxon>Spermatophyta</taxon>
        <taxon>Magnoliopsida</taxon>
        <taxon>eudicotyledons</taxon>
        <taxon>Gunneridae</taxon>
        <taxon>Pentapetalae</taxon>
        <taxon>rosids</taxon>
        <taxon>fabids</taxon>
        <taxon>Rosales</taxon>
        <taxon>Cannabaceae</taxon>
        <taxon>Cannabis</taxon>
    </lineage>
</organism>
<dbReference type="EMBL" id="JAATIP010000226">
    <property type="protein sequence ID" value="KAF4358425.1"/>
    <property type="molecule type" value="Genomic_DNA"/>
</dbReference>
<comment type="subcellular location">
    <subcellularLocation>
        <location evidence="1">Chromosome</location>
        <location evidence="1">Centromere</location>
    </subcellularLocation>
    <subcellularLocation>
        <location evidence="4">Nucleus</location>
    </subcellularLocation>
</comment>
<dbReference type="SUPFAM" id="SSF88697">
    <property type="entry name" value="PUA domain-like"/>
    <property type="match status" value="1"/>
</dbReference>
<gene>
    <name evidence="8" type="ORF">F8388_018289</name>
</gene>
<dbReference type="InterPro" id="IPR007728">
    <property type="entry name" value="Pre-SET_dom"/>
</dbReference>
<evidence type="ECO:0000256" key="1">
    <source>
        <dbReference type="ARBA" id="ARBA00004584"/>
    </source>
</evidence>
<evidence type="ECO:0000256" key="4">
    <source>
        <dbReference type="PROSITE-ProRule" id="PRU00358"/>
    </source>
</evidence>
<evidence type="ECO:0000313" key="8">
    <source>
        <dbReference type="EMBL" id="KAF4358425.1"/>
    </source>
</evidence>
<dbReference type="PANTHER" id="PTHR45660">
    <property type="entry name" value="HISTONE-LYSINE N-METHYLTRANSFERASE SETMAR"/>
    <property type="match status" value="1"/>
</dbReference>
<accession>A0A7J6EJB6</accession>
<dbReference type="InterPro" id="IPR036987">
    <property type="entry name" value="SRA-YDG_sf"/>
</dbReference>
<name>A0A7J6EJB6_CANSA</name>
<dbReference type="Gene3D" id="2.170.270.10">
    <property type="entry name" value="SET domain"/>
    <property type="match status" value="1"/>
</dbReference>
<dbReference type="InterPro" id="IPR003105">
    <property type="entry name" value="SRA_YDG"/>
</dbReference>
<dbReference type="PROSITE" id="PS50867">
    <property type="entry name" value="PRE_SET"/>
    <property type="match status" value="1"/>
</dbReference>
<dbReference type="InterPro" id="IPR051357">
    <property type="entry name" value="H3K9_HMTase_SUVAR3-9"/>
</dbReference>
<evidence type="ECO:0000313" key="9">
    <source>
        <dbReference type="Proteomes" id="UP000525078"/>
    </source>
</evidence>
<dbReference type="PANTHER" id="PTHR45660:SF46">
    <property type="entry name" value="HISTONE-LYSINE N-METHYLTRANSFERASE, H3 LYSINE-9 SPECIFIC SUVH6"/>
    <property type="match status" value="1"/>
</dbReference>
<dbReference type="InterPro" id="IPR015947">
    <property type="entry name" value="PUA-like_sf"/>
</dbReference>
<dbReference type="PROSITE" id="PS50280">
    <property type="entry name" value="SET"/>
    <property type="match status" value="1"/>
</dbReference>
<dbReference type="InterPro" id="IPR001214">
    <property type="entry name" value="SET_dom"/>
</dbReference>
<proteinExistence type="predicted"/>
<feature type="domain" description="YDG" evidence="7">
    <location>
        <begin position="220"/>
        <end position="378"/>
    </location>
</feature>
<evidence type="ECO:0000256" key="2">
    <source>
        <dbReference type="ARBA" id="ARBA00022454"/>
    </source>
</evidence>
<feature type="domain" description="SET" evidence="5">
    <location>
        <begin position="513"/>
        <end position="644"/>
    </location>
</feature>
<dbReference type="Pfam" id="PF00856">
    <property type="entry name" value="SET"/>
    <property type="match status" value="1"/>
</dbReference>
<dbReference type="Gene3D" id="2.30.280.10">
    <property type="entry name" value="SRA-YDG"/>
    <property type="match status" value="1"/>
</dbReference>
<dbReference type="Proteomes" id="UP000525078">
    <property type="component" value="Unassembled WGS sequence"/>
</dbReference>
<dbReference type="Pfam" id="PF05033">
    <property type="entry name" value="Pre-SET"/>
    <property type="match status" value="1"/>
</dbReference>
<reference evidence="8 9" key="1">
    <citation type="journal article" date="2020" name="bioRxiv">
        <title>Sequence and annotation of 42 cannabis genomes reveals extensive copy number variation in cannabinoid synthesis and pathogen resistance genes.</title>
        <authorList>
            <person name="Mckernan K.J."/>
            <person name="Helbert Y."/>
            <person name="Kane L.T."/>
            <person name="Ebling H."/>
            <person name="Zhang L."/>
            <person name="Liu B."/>
            <person name="Eaton Z."/>
            <person name="Mclaughlin S."/>
            <person name="Kingan S."/>
            <person name="Baybayan P."/>
            <person name="Concepcion G."/>
            <person name="Jordan M."/>
            <person name="Riva A."/>
            <person name="Barbazuk W."/>
            <person name="Harkins T."/>
        </authorList>
    </citation>
    <scope>NUCLEOTIDE SEQUENCE [LARGE SCALE GENOMIC DNA]</scope>
    <source>
        <strain evidence="9">cv. Jamaican Lion 4</strain>
        <tissue evidence="8">Leaf</tissue>
    </source>
</reference>
<sequence length="657" mass="73787">MCYRWCLHNFCLIMAIINSPMKRKGNFPPNLKRQKFGVVRDFPDGCGYLASSTCQSKFEEGDNAKHMQNPAVVKKVKALSVPGVGKGLHVERDFPTGGTFVSPCPSPSRSDSNNLNLPAEDKLSASCINYDADAFGMSRSLIREEQLNDDSENKKYNDLILHEEAIDNRKKVKEALELYQSILKKVRASGKFKFAVVAYYRASKIYFEHEKRAIFVKQIGPIPGIQVGDKFQCRAELKVAGLHGQLIRGIAYIKKDGKPFATSVVDAQRYENDIISSGMLIYSGEGGNPMVGSKKKLVDQKYEQGNLALINSEESKIPVRVIRNVHISKESGHIALSGQRPSSSSTRMYVYDGLYYVDEHWQERGKFGKLVFKFRLTRALQQPKLNFQETVGNSKCSKIKKDVVHMNDISQGKEKVPIRLKNSVDEEMLTSFDYSTSSIYPNYIEPVSTYCCSCVDGCTDLEKCDCIFKNGGERPYNSKGCNVTSNPIIYECGSCCKCSDSCTTRLTQNGIILQLEVFKTGPNRWGVRSRSYIPKGSFVCEYIGEVLPDKKVHQRFDILYSKPSWEGGRVCLLTYPKVSSVPTGNFTIDATMQGNVARFITHSNSPNLRAQYVMYDHSDVKVPHVMLFAIKVIRPSQELTYDYSCTLAEFGFLKGGI</sequence>
<dbReference type="GO" id="GO:0042054">
    <property type="term" value="F:histone methyltransferase activity"/>
    <property type="evidence" value="ECO:0007669"/>
    <property type="project" value="InterPro"/>
</dbReference>